<evidence type="ECO:0000256" key="1">
    <source>
        <dbReference type="SAM" id="Coils"/>
    </source>
</evidence>
<organism evidence="2 3">
    <name type="scientific">Laodelphax striatellus</name>
    <name type="common">Small brown planthopper</name>
    <name type="synonym">Delphax striatella</name>
    <dbReference type="NCBI Taxonomy" id="195883"/>
    <lineage>
        <taxon>Eukaryota</taxon>
        <taxon>Metazoa</taxon>
        <taxon>Ecdysozoa</taxon>
        <taxon>Arthropoda</taxon>
        <taxon>Hexapoda</taxon>
        <taxon>Insecta</taxon>
        <taxon>Pterygota</taxon>
        <taxon>Neoptera</taxon>
        <taxon>Paraneoptera</taxon>
        <taxon>Hemiptera</taxon>
        <taxon>Auchenorrhyncha</taxon>
        <taxon>Fulgoroidea</taxon>
        <taxon>Delphacidae</taxon>
        <taxon>Criomorphinae</taxon>
        <taxon>Laodelphax</taxon>
    </lineage>
</organism>
<sequence>MTGATKDAASTVPCRRDPDRSRDLFGVQLEVTGLLLEAERRKLAVLQRDLQTALAEGGSIKAKEHQKQELLSAISKIQAQHDHLDKEYRHHAMGALRNSKTRGSGKKANNLEAMFACTARLIRNNACLRAGWVRACAWGWGVGWTGGGVWLASTQTTSGFRSGVAASPVAQHGTPVRQSPLRHLFTASTAFNLNRDRIGVHWVSAVGFCCVLVSQCE</sequence>
<dbReference type="SMR" id="A0A482X470"/>
<reference evidence="2 3" key="1">
    <citation type="journal article" date="2017" name="Gigascience">
        <title>Genome sequence of the small brown planthopper, Laodelphax striatellus.</title>
        <authorList>
            <person name="Zhu J."/>
            <person name="Jiang F."/>
            <person name="Wang X."/>
            <person name="Yang P."/>
            <person name="Bao Y."/>
            <person name="Zhao W."/>
            <person name="Wang W."/>
            <person name="Lu H."/>
            <person name="Wang Q."/>
            <person name="Cui N."/>
            <person name="Li J."/>
            <person name="Chen X."/>
            <person name="Luo L."/>
            <person name="Yu J."/>
            <person name="Kang L."/>
            <person name="Cui F."/>
        </authorList>
    </citation>
    <scope>NUCLEOTIDE SEQUENCE [LARGE SCALE GENOMIC DNA]</scope>
    <source>
        <strain evidence="2">Lst14</strain>
    </source>
</reference>
<dbReference type="OrthoDB" id="8184882at2759"/>
<evidence type="ECO:0000313" key="2">
    <source>
        <dbReference type="EMBL" id="RZF40587.1"/>
    </source>
</evidence>
<proteinExistence type="predicted"/>
<keyword evidence="3" id="KW-1185">Reference proteome</keyword>
<dbReference type="InParanoid" id="A0A482X470"/>
<gene>
    <name evidence="2" type="ORF">LSTR_LSTR007470</name>
</gene>
<evidence type="ECO:0000313" key="3">
    <source>
        <dbReference type="Proteomes" id="UP000291343"/>
    </source>
</evidence>
<protein>
    <submittedName>
        <fullName evidence="2">Uncharacterized protein</fullName>
    </submittedName>
</protein>
<feature type="coiled-coil region" evidence="1">
    <location>
        <begin position="36"/>
        <end position="87"/>
    </location>
</feature>
<name>A0A482X470_LAOST</name>
<keyword evidence="1" id="KW-0175">Coiled coil</keyword>
<dbReference type="Proteomes" id="UP000291343">
    <property type="component" value="Unassembled WGS sequence"/>
</dbReference>
<dbReference type="EMBL" id="QKKF02018119">
    <property type="protein sequence ID" value="RZF40587.1"/>
    <property type="molecule type" value="Genomic_DNA"/>
</dbReference>
<comment type="caution">
    <text evidence="2">The sequence shown here is derived from an EMBL/GenBank/DDBJ whole genome shotgun (WGS) entry which is preliminary data.</text>
</comment>
<accession>A0A482X470</accession>
<dbReference type="AlphaFoldDB" id="A0A482X470"/>